<proteinExistence type="predicted"/>
<dbReference type="InterPro" id="IPR000626">
    <property type="entry name" value="Ubiquitin-like_dom"/>
</dbReference>
<dbReference type="AlphaFoldDB" id="A0A6A6VAX4"/>
<dbReference type="CDD" id="cd17039">
    <property type="entry name" value="Ubl_ubiquitin_like"/>
    <property type="match status" value="1"/>
</dbReference>
<feature type="compositionally biased region" description="Low complexity" evidence="1">
    <location>
        <begin position="56"/>
        <end position="68"/>
    </location>
</feature>
<dbReference type="EMBL" id="MU006571">
    <property type="protein sequence ID" value="KAF2747705.1"/>
    <property type="molecule type" value="Genomic_DNA"/>
</dbReference>
<dbReference type="InterPro" id="IPR029071">
    <property type="entry name" value="Ubiquitin-like_domsf"/>
</dbReference>
<dbReference type="Proteomes" id="UP000799440">
    <property type="component" value="Unassembled WGS sequence"/>
</dbReference>
<protein>
    <recommendedName>
        <fullName evidence="2">Ubiquitin-like domain-containing protein</fullName>
    </recommendedName>
</protein>
<dbReference type="Gene3D" id="3.10.20.90">
    <property type="entry name" value="Phosphatidylinositol 3-kinase Catalytic Subunit, Chain A, domain 1"/>
    <property type="match status" value="1"/>
</dbReference>
<evidence type="ECO:0000256" key="1">
    <source>
        <dbReference type="SAM" id="MobiDB-lite"/>
    </source>
</evidence>
<evidence type="ECO:0000313" key="3">
    <source>
        <dbReference type="EMBL" id="KAF2747705.1"/>
    </source>
</evidence>
<dbReference type="InterPro" id="IPR049256">
    <property type="entry name" value="Get5_C"/>
</dbReference>
<dbReference type="OrthoDB" id="5366541at2759"/>
<dbReference type="InterPro" id="IPR024737">
    <property type="entry name" value="Get5_N"/>
</dbReference>
<name>A0A6A6VAX4_9PLEO</name>
<feature type="region of interest" description="Disordered" evidence="1">
    <location>
        <begin position="156"/>
        <end position="180"/>
    </location>
</feature>
<dbReference type="SUPFAM" id="SSF54236">
    <property type="entry name" value="Ubiquitin-like"/>
    <property type="match status" value="1"/>
</dbReference>
<feature type="region of interest" description="Disordered" evidence="1">
    <location>
        <begin position="35"/>
        <end position="73"/>
    </location>
</feature>
<evidence type="ECO:0000313" key="4">
    <source>
        <dbReference type="Proteomes" id="UP000799440"/>
    </source>
</evidence>
<dbReference type="Pfam" id="PF17183">
    <property type="entry name" value="Get5_C"/>
    <property type="match status" value="1"/>
</dbReference>
<dbReference type="PROSITE" id="PS50053">
    <property type="entry name" value="UBIQUITIN_2"/>
    <property type="match status" value="1"/>
</dbReference>
<dbReference type="Gene3D" id="1.10.286.70">
    <property type="entry name" value="Get5 dimerization domain"/>
    <property type="match status" value="1"/>
</dbReference>
<gene>
    <name evidence="3" type="ORF">M011DRAFT_442763</name>
</gene>
<sequence length="233" mass="24717">MAELQFCKQFLSALDSRPRKLSSDHIADARQYPSHASFTLPRLPHPAHPLRPAPPSSSTTSNPTPNSPKSYTITLRPMKPTTSTISLSNITPSTTSIFDLKQSYATETSVPVSKIKILFKKRPVTDSKTVAEVVGQEASGEVEFSVMVLGGGANVASPAPSPAGEKSEGEKGLGADAGAGVGGPVAVGPSGKEVVASEAFWEDLRGFVVQRIKDEEEGNRLTDVFKAAWGKDR</sequence>
<reference evidence="3" key="1">
    <citation type="journal article" date="2020" name="Stud. Mycol.">
        <title>101 Dothideomycetes genomes: a test case for predicting lifestyles and emergence of pathogens.</title>
        <authorList>
            <person name="Haridas S."/>
            <person name="Albert R."/>
            <person name="Binder M."/>
            <person name="Bloem J."/>
            <person name="Labutti K."/>
            <person name="Salamov A."/>
            <person name="Andreopoulos B."/>
            <person name="Baker S."/>
            <person name="Barry K."/>
            <person name="Bills G."/>
            <person name="Bluhm B."/>
            <person name="Cannon C."/>
            <person name="Castanera R."/>
            <person name="Culley D."/>
            <person name="Daum C."/>
            <person name="Ezra D."/>
            <person name="Gonzalez J."/>
            <person name="Henrissat B."/>
            <person name="Kuo A."/>
            <person name="Liang C."/>
            <person name="Lipzen A."/>
            <person name="Lutzoni F."/>
            <person name="Magnuson J."/>
            <person name="Mondo S."/>
            <person name="Nolan M."/>
            <person name="Ohm R."/>
            <person name="Pangilinan J."/>
            <person name="Park H.-J."/>
            <person name="Ramirez L."/>
            <person name="Alfaro M."/>
            <person name="Sun H."/>
            <person name="Tritt A."/>
            <person name="Yoshinaga Y."/>
            <person name="Zwiers L.-H."/>
            <person name="Turgeon B."/>
            <person name="Goodwin S."/>
            <person name="Spatafora J."/>
            <person name="Crous P."/>
            <person name="Grigoriev I."/>
        </authorList>
    </citation>
    <scope>NUCLEOTIDE SEQUENCE</scope>
    <source>
        <strain evidence="3">CBS 119925</strain>
    </source>
</reference>
<keyword evidence="4" id="KW-1185">Reference proteome</keyword>
<dbReference type="Pfam" id="PF12754">
    <property type="entry name" value="Get5_N"/>
    <property type="match status" value="1"/>
</dbReference>
<feature type="domain" description="Ubiquitin-like" evidence="2">
    <location>
        <begin position="71"/>
        <end position="132"/>
    </location>
</feature>
<evidence type="ECO:0000259" key="2">
    <source>
        <dbReference type="PROSITE" id="PS50053"/>
    </source>
</evidence>
<accession>A0A6A6VAX4</accession>
<organism evidence="3 4">
    <name type="scientific">Sporormia fimetaria CBS 119925</name>
    <dbReference type="NCBI Taxonomy" id="1340428"/>
    <lineage>
        <taxon>Eukaryota</taxon>
        <taxon>Fungi</taxon>
        <taxon>Dikarya</taxon>
        <taxon>Ascomycota</taxon>
        <taxon>Pezizomycotina</taxon>
        <taxon>Dothideomycetes</taxon>
        <taxon>Pleosporomycetidae</taxon>
        <taxon>Pleosporales</taxon>
        <taxon>Sporormiaceae</taxon>
        <taxon>Sporormia</taxon>
    </lineage>
</organism>
<feature type="compositionally biased region" description="Pro residues" evidence="1">
    <location>
        <begin position="43"/>
        <end position="55"/>
    </location>
</feature>